<protein>
    <submittedName>
        <fullName evidence="4">Kynurenine 3-monooxygenase</fullName>
    </submittedName>
</protein>
<keyword evidence="1" id="KW-0560">Oxidoreductase</keyword>
<evidence type="ECO:0000313" key="5">
    <source>
        <dbReference type="Proteomes" id="UP000241890"/>
    </source>
</evidence>
<sequence length="389" mass="43149">MQKPLRVVIAGAGVGGLVAAHELLHRLGDRVHVRILEAAPALRPKLGAGFSLSGGLQCLRQIPAIKDRLDDISVKPTTFRTVWEDGTTLASFSAHDLVGDPPAFAQFMRDELQILLYKSLPKGMVECGQRVVSVNQEHRMVLTRKEEIPYDLLIGADGIKSQIRSELFDKSWDRLYSGLSIYYCVIPDSLVQQYGDFRFQEGAITETVGKGSSQISFACGSKREWTFSYSYRSPQPPNAREWAATDEAIFEKTNEVTKYASRAMNFGLYHTPPRSVSWVKDRVVLMGDAAHATTPFMGQGANQAIQDATCLARLLAENPSEVDAALAQFYKIREPVTSRIIAASKVAGKLRTADNIFERAVRHLAYRAMFANEGAIFKYRFPAETSPVV</sequence>
<comment type="caution">
    <text evidence="4">The sequence shown here is derived from an EMBL/GenBank/DDBJ whole genome shotgun (WGS) entry which is preliminary data.</text>
</comment>
<dbReference type="Gene3D" id="3.50.50.60">
    <property type="entry name" value="FAD/NAD(P)-binding domain"/>
    <property type="match status" value="1"/>
</dbReference>
<evidence type="ECO:0000256" key="2">
    <source>
        <dbReference type="ARBA" id="ARBA00023033"/>
    </source>
</evidence>
<reference evidence="4 5" key="1">
    <citation type="submission" date="2017-12" db="EMBL/GenBank/DDBJ databases">
        <title>Sequencing, de novo assembly and annotation of complete genome of a new Thraustochytrid species, strain FCC1311.</title>
        <authorList>
            <person name="Sedici K."/>
            <person name="Godart F."/>
            <person name="Aiese Cigliano R."/>
            <person name="Sanseverino W."/>
            <person name="Barakat M."/>
            <person name="Ortet P."/>
            <person name="Marechal E."/>
            <person name="Cagnac O."/>
            <person name="Amato A."/>
        </authorList>
    </citation>
    <scope>NUCLEOTIDE SEQUENCE [LARGE SCALE GENOMIC DNA]</scope>
</reference>
<dbReference type="Proteomes" id="UP000241890">
    <property type="component" value="Unassembled WGS sequence"/>
</dbReference>
<feature type="domain" description="FAD-binding" evidence="3">
    <location>
        <begin position="6"/>
        <end position="341"/>
    </location>
</feature>
<name>A0A2R5GGU7_9STRA</name>
<keyword evidence="5" id="KW-1185">Reference proteome</keyword>
<dbReference type="AlphaFoldDB" id="A0A2R5GGU7"/>
<organism evidence="4 5">
    <name type="scientific">Hondaea fermentalgiana</name>
    <dbReference type="NCBI Taxonomy" id="2315210"/>
    <lineage>
        <taxon>Eukaryota</taxon>
        <taxon>Sar</taxon>
        <taxon>Stramenopiles</taxon>
        <taxon>Bigyra</taxon>
        <taxon>Labyrinthulomycetes</taxon>
        <taxon>Thraustochytrida</taxon>
        <taxon>Thraustochytriidae</taxon>
        <taxon>Hondaea</taxon>
    </lineage>
</organism>
<dbReference type="GO" id="GO:0004497">
    <property type="term" value="F:monooxygenase activity"/>
    <property type="evidence" value="ECO:0007669"/>
    <property type="project" value="UniProtKB-KW"/>
</dbReference>
<dbReference type="EMBL" id="BEYU01000036">
    <property type="protein sequence ID" value="GBG27873.1"/>
    <property type="molecule type" value="Genomic_DNA"/>
</dbReference>
<evidence type="ECO:0000256" key="1">
    <source>
        <dbReference type="ARBA" id="ARBA00023002"/>
    </source>
</evidence>
<evidence type="ECO:0000259" key="3">
    <source>
        <dbReference type="Pfam" id="PF01494"/>
    </source>
</evidence>
<dbReference type="OrthoDB" id="417877at2759"/>
<dbReference type="InParanoid" id="A0A2R5GGU7"/>
<dbReference type="InterPro" id="IPR036188">
    <property type="entry name" value="FAD/NAD-bd_sf"/>
</dbReference>
<accession>A0A2R5GGU7</accession>
<dbReference type="PANTHER" id="PTHR13789:SF309">
    <property type="entry name" value="PUTATIVE (AFU_ORTHOLOGUE AFUA_6G14510)-RELATED"/>
    <property type="match status" value="1"/>
</dbReference>
<dbReference type="PRINTS" id="PR00420">
    <property type="entry name" value="RNGMNOXGNASE"/>
</dbReference>
<dbReference type="SUPFAM" id="SSF51905">
    <property type="entry name" value="FAD/NAD(P)-binding domain"/>
    <property type="match status" value="1"/>
</dbReference>
<dbReference type="Pfam" id="PF01494">
    <property type="entry name" value="FAD_binding_3"/>
    <property type="match status" value="1"/>
</dbReference>
<dbReference type="GO" id="GO:0071949">
    <property type="term" value="F:FAD binding"/>
    <property type="evidence" value="ECO:0007669"/>
    <property type="project" value="InterPro"/>
</dbReference>
<proteinExistence type="predicted"/>
<keyword evidence="2 4" id="KW-0503">Monooxygenase</keyword>
<dbReference type="InterPro" id="IPR050493">
    <property type="entry name" value="FAD-dep_Monooxygenase_BioMet"/>
</dbReference>
<dbReference type="PANTHER" id="PTHR13789">
    <property type="entry name" value="MONOOXYGENASE"/>
    <property type="match status" value="1"/>
</dbReference>
<evidence type="ECO:0000313" key="4">
    <source>
        <dbReference type="EMBL" id="GBG27873.1"/>
    </source>
</evidence>
<gene>
    <name evidence="4" type="ORF">FCC1311_040962</name>
</gene>
<dbReference type="InterPro" id="IPR002938">
    <property type="entry name" value="FAD-bd"/>
</dbReference>